<dbReference type="EMBL" id="JAPDRQ010000055">
    <property type="protein sequence ID" value="KAJ9658070.1"/>
    <property type="molecule type" value="Genomic_DNA"/>
</dbReference>
<comment type="caution">
    <text evidence="1">The sequence shown here is derived from an EMBL/GenBank/DDBJ whole genome shotgun (WGS) entry which is preliminary data.</text>
</comment>
<accession>A0ACC3AA30</accession>
<proteinExistence type="predicted"/>
<evidence type="ECO:0000313" key="2">
    <source>
        <dbReference type="Proteomes" id="UP001172386"/>
    </source>
</evidence>
<organism evidence="1 2">
    <name type="scientific">Neophaeococcomyces mojaviensis</name>
    <dbReference type="NCBI Taxonomy" id="3383035"/>
    <lineage>
        <taxon>Eukaryota</taxon>
        <taxon>Fungi</taxon>
        <taxon>Dikarya</taxon>
        <taxon>Ascomycota</taxon>
        <taxon>Pezizomycotina</taxon>
        <taxon>Eurotiomycetes</taxon>
        <taxon>Chaetothyriomycetidae</taxon>
        <taxon>Chaetothyriales</taxon>
        <taxon>Chaetothyriales incertae sedis</taxon>
        <taxon>Neophaeococcomyces</taxon>
    </lineage>
</organism>
<protein>
    <submittedName>
        <fullName evidence="1">Uncharacterized protein</fullName>
    </submittedName>
</protein>
<reference evidence="1" key="1">
    <citation type="submission" date="2022-10" db="EMBL/GenBank/DDBJ databases">
        <title>Culturing micro-colonial fungi from biological soil crusts in the Mojave desert and describing Neophaeococcomyces mojavensis, and introducing the new genera and species Taxawa tesnikishii.</title>
        <authorList>
            <person name="Kurbessoian T."/>
            <person name="Stajich J.E."/>
        </authorList>
    </citation>
    <scope>NUCLEOTIDE SEQUENCE</scope>
    <source>
        <strain evidence="1">JES_112</strain>
    </source>
</reference>
<evidence type="ECO:0000313" key="1">
    <source>
        <dbReference type="EMBL" id="KAJ9658070.1"/>
    </source>
</evidence>
<name>A0ACC3AA30_9EURO</name>
<gene>
    <name evidence="1" type="ORF">H2198_003908</name>
</gene>
<dbReference type="Proteomes" id="UP001172386">
    <property type="component" value="Unassembled WGS sequence"/>
</dbReference>
<sequence>MSSSPAHNLQQRSPKENSKRNLESCHDCRNDKKSCHFSDKPWDKEEQGPPCDRCAKKERKCSGPISILRKRKQPLLNQDVSIEKRARNEATETEAEVTQVPITEAQVRDQLKSGRVHHAPRPMAAGWGVADATRSDASSDHLLNQLGNIIATREIVRSCHITSDNVEQWSAGGRNVTRQVKAELLKLEGALTKLFNNTWNSACSPAVIAEASDLYPDNLEPLHYRFHHPAQPAITTSHNDDNAKGLKRLREERFTRKRKSGSYSHADHLCHNICNISHTSGAVQHIAIGQDLLNSLLKATSAVAQIIEQVTIGDDYHTLLPSATDARPGLNKVASFPFCFMALLQADEDVLLDWWRQDSKTLFEVDALGRTPMHSAAYFGRVSALERILAESKDKKFISQFKKDVFGFFPHMIAACKDDIESFKLLLQYGANIHEPDDNWRTCLDLAVLNGSVKVVAFMLSNGSGYATCCNPIVSAIERKRFDVVTIFIDHYTTRSHHDPSHLIDAANLARNYGRIDISDVLREAYDRQLLPLNAALQTLADVPYNSQNIEQSVIEPWPPAEFDMSCILDRTPHTTAGSRQETTRALTGSFEGIRQYPQPEGSYNSYLAVPPYQRHRTQRPTGLLRPHDAG</sequence>
<keyword evidence="2" id="KW-1185">Reference proteome</keyword>